<dbReference type="EMBL" id="DS876757">
    <property type="protein sequence ID" value="EEC14866.1"/>
    <property type="molecule type" value="Genomic_DNA"/>
</dbReference>
<sequence length="85" mass="9090">MPRCYLVKKAATKHPAGPASSGRWPYREPLSPTEAETAPSPPAQTYATDHEPGQDHHAADQQPAVVTSTAFGRVSPMAIILVTQL</sequence>
<reference evidence="2 4" key="1">
    <citation type="submission" date="2008-03" db="EMBL/GenBank/DDBJ databases">
        <title>Annotation of Ixodes scapularis.</title>
        <authorList>
            <consortium name="Ixodes scapularis Genome Project Consortium"/>
            <person name="Caler E."/>
            <person name="Hannick L.I."/>
            <person name="Bidwell S."/>
            <person name="Joardar V."/>
            <person name="Thiagarajan M."/>
            <person name="Amedeo P."/>
            <person name="Galinsky K.J."/>
            <person name="Schobel S."/>
            <person name="Inman J."/>
            <person name="Hostetler J."/>
            <person name="Miller J."/>
            <person name="Hammond M."/>
            <person name="Megy K."/>
            <person name="Lawson D."/>
            <person name="Kodira C."/>
            <person name="Sutton G."/>
            <person name="Meyer J."/>
            <person name="Hill C.A."/>
            <person name="Birren B."/>
            <person name="Nene V."/>
            <person name="Collins F."/>
            <person name="Alarcon-Chaidez F."/>
            <person name="Wikel S."/>
            <person name="Strausberg R."/>
        </authorList>
    </citation>
    <scope>NUCLEOTIDE SEQUENCE [LARGE SCALE GENOMIC DNA]</scope>
    <source>
        <strain evidence="4">Wikel</strain>
        <strain evidence="2">Wikel colony</strain>
    </source>
</reference>
<dbReference type="PaxDb" id="6945-B7Q7P4"/>
<dbReference type="AlphaFoldDB" id="B7Q7P4"/>
<proteinExistence type="predicted"/>
<evidence type="ECO:0000313" key="3">
    <source>
        <dbReference type="EnsemblMetazoa" id="ISCW021316-PA"/>
    </source>
</evidence>
<dbReference type="EnsemblMetazoa" id="ISCW021316-RA">
    <property type="protein sequence ID" value="ISCW021316-PA"/>
    <property type="gene ID" value="ISCW021316"/>
</dbReference>
<protein>
    <submittedName>
        <fullName evidence="2 3">Uncharacterized protein</fullName>
    </submittedName>
</protein>
<feature type="region of interest" description="Disordered" evidence="1">
    <location>
        <begin position="8"/>
        <end position="63"/>
    </location>
</feature>
<dbReference type="InParanoid" id="B7Q7P4"/>
<dbReference type="VEuPathDB" id="VectorBase:ISCI021316"/>
<dbReference type="HOGENOM" id="CLU_2515175_0_0_1"/>
<organism>
    <name type="scientific">Ixodes scapularis</name>
    <name type="common">Black-legged tick</name>
    <name type="synonym">Deer tick</name>
    <dbReference type="NCBI Taxonomy" id="6945"/>
    <lineage>
        <taxon>Eukaryota</taxon>
        <taxon>Metazoa</taxon>
        <taxon>Ecdysozoa</taxon>
        <taxon>Arthropoda</taxon>
        <taxon>Chelicerata</taxon>
        <taxon>Arachnida</taxon>
        <taxon>Acari</taxon>
        <taxon>Parasitiformes</taxon>
        <taxon>Ixodida</taxon>
        <taxon>Ixodoidea</taxon>
        <taxon>Ixodidae</taxon>
        <taxon>Ixodinae</taxon>
        <taxon>Ixodes</taxon>
    </lineage>
</organism>
<evidence type="ECO:0000313" key="4">
    <source>
        <dbReference type="Proteomes" id="UP000001555"/>
    </source>
</evidence>
<gene>
    <name evidence="2" type="ORF">IscW_ISCW021316</name>
</gene>
<keyword evidence="4" id="KW-1185">Reference proteome</keyword>
<evidence type="ECO:0000256" key="1">
    <source>
        <dbReference type="SAM" id="MobiDB-lite"/>
    </source>
</evidence>
<dbReference type="EMBL" id="ABJB010707733">
    <property type="status" value="NOT_ANNOTATED_CDS"/>
    <property type="molecule type" value="Genomic_DNA"/>
</dbReference>
<dbReference type="Proteomes" id="UP000001555">
    <property type="component" value="Unassembled WGS sequence"/>
</dbReference>
<accession>B7Q7P4</accession>
<dbReference type="VEuPathDB" id="VectorBase:ISCP_024615"/>
<dbReference type="VEuPathDB" id="VectorBase:ISCW021316"/>
<name>B7Q7P4_IXOSC</name>
<evidence type="ECO:0000313" key="2">
    <source>
        <dbReference type="EMBL" id="EEC14866.1"/>
    </source>
</evidence>
<dbReference type="OrthoDB" id="5428132at2759"/>
<feature type="compositionally biased region" description="Basic and acidic residues" evidence="1">
    <location>
        <begin position="48"/>
        <end position="59"/>
    </location>
</feature>
<reference evidence="3" key="2">
    <citation type="submission" date="2020-05" db="UniProtKB">
        <authorList>
            <consortium name="EnsemblMetazoa"/>
        </authorList>
    </citation>
    <scope>IDENTIFICATION</scope>
    <source>
        <strain evidence="3">wikel</strain>
    </source>
</reference>